<dbReference type="GO" id="GO:0046872">
    <property type="term" value="F:metal ion binding"/>
    <property type="evidence" value="ECO:0007669"/>
    <property type="project" value="UniProtKB-KW"/>
</dbReference>
<sequence length="298" mass="32323">MLQAPQDTCFSPRQTLRCPHGRVLDLSRPQVMGILNLTPDSFFEGSRVGSDTDLLHRAEAMLTAGAAVLDLGGYSSRPGAEDISADEEKRRVVPAVEAVRRAFPEAFISVDTFRASVASEAVAAGADILNDISGGTLDDEMLTTVGRLHAPYVLMHMRGTPQTMIQHTEYSGDIVTELVRYFRDKLTHLRSFGVRDVLLDPGFGFAKTAAQNHELLRRLPELGVLGLPILAGLSRKAMLYKPFGLTPDAALTGTVAVNTIALLNGARLLRVHDVAEAMQTIHLVSNTYPTHPSFPLSP</sequence>
<dbReference type="PROSITE" id="PS00793">
    <property type="entry name" value="DHPS_2"/>
    <property type="match status" value="1"/>
</dbReference>
<keyword evidence="8" id="KW-0289">Folate biosynthesis</keyword>
<dbReference type="InterPro" id="IPR000489">
    <property type="entry name" value="Pterin-binding_dom"/>
</dbReference>
<dbReference type="PANTHER" id="PTHR20941:SF1">
    <property type="entry name" value="FOLIC ACID SYNTHESIS PROTEIN FOL1"/>
    <property type="match status" value="1"/>
</dbReference>
<organism evidence="10 11">
    <name type="scientific">Hymenobacter aerilatus</name>
    <dbReference type="NCBI Taxonomy" id="2932251"/>
    <lineage>
        <taxon>Bacteria</taxon>
        <taxon>Pseudomonadati</taxon>
        <taxon>Bacteroidota</taxon>
        <taxon>Cytophagia</taxon>
        <taxon>Cytophagales</taxon>
        <taxon>Hymenobacteraceae</taxon>
        <taxon>Hymenobacter</taxon>
    </lineage>
</organism>
<evidence type="ECO:0000259" key="9">
    <source>
        <dbReference type="PROSITE" id="PS50972"/>
    </source>
</evidence>
<dbReference type="GO" id="GO:0005829">
    <property type="term" value="C:cytosol"/>
    <property type="evidence" value="ECO:0007669"/>
    <property type="project" value="TreeGrafter"/>
</dbReference>
<dbReference type="Gene3D" id="3.20.20.20">
    <property type="entry name" value="Dihydropteroate synthase-like"/>
    <property type="match status" value="1"/>
</dbReference>
<dbReference type="GO" id="GO:0046654">
    <property type="term" value="P:tetrahydrofolate biosynthetic process"/>
    <property type="evidence" value="ECO:0007669"/>
    <property type="project" value="TreeGrafter"/>
</dbReference>
<dbReference type="AlphaFoldDB" id="A0A8T9SS90"/>
<dbReference type="SUPFAM" id="SSF51717">
    <property type="entry name" value="Dihydropteroate synthetase-like"/>
    <property type="match status" value="1"/>
</dbReference>
<dbReference type="InterPro" id="IPR045031">
    <property type="entry name" value="DHP_synth-like"/>
</dbReference>
<evidence type="ECO:0000256" key="5">
    <source>
        <dbReference type="ARBA" id="ARBA00022679"/>
    </source>
</evidence>
<dbReference type="InterPro" id="IPR006390">
    <property type="entry name" value="DHP_synth_dom"/>
</dbReference>
<accession>A0A8T9SS90</accession>
<evidence type="ECO:0000256" key="4">
    <source>
        <dbReference type="ARBA" id="ARBA00012458"/>
    </source>
</evidence>
<comment type="catalytic activity">
    <reaction evidence="1">
        <text>(7,8-dihydropterin-6-yl)methyl diphosphate + 4-aminobenzoate = 7,8-dihydropteroate + diphosphate</text>
        <dbReference type="Rhea" id="RHEA:19949"/>
        <dbReference type="ChEBI" id="CHEBI:17836"/>
        <dbReference type="ChEBI" id="CHEBI:17839"/>
        <dbReference type="ChEBI" id="CHEBI:33019"/>
        <dbReference type="ChEBI" id="CHEBI:72950"/>
        <dbReference type="EC" id="2.5.1.15"/>
    </reaction>
</comment>
<dbReference type="GO" id="GO:0046656">
    <property type="term" value="P:folic acid biosynthetic process"/>
    <property type="evidence" value="ECO:0007669"/>
    <property type="project" value="UniProtKB-KW"/>
</dbReference>
<dbReference type="CDD" id="cd00739">
    <property type="entry name" value="DHPS"/>
    <property type="match status" value="1"/>
</dbReference>
<evidence type="ECO:0000256" key="3">
    <source>
        <dbReference type="ARBA" id="ARBA00004763"/>
    </source>
</evidence>
<dbReference type="KEGG" id="haei:MUN82_18845"/>
<name>A0A8T9SS90_9BACT</name>
<dbReference type="EC" id="2.5.1.15" evidence="4"/>
<dbReference type="EMBL" id="CP095053">
    <property type="protein sequence ID" value="UOR04982.1"/>
    <property type="molecule type" value="Genomic_DNA"/>
</dbReference>
<comment type="pathway">
    <text evidence="3">Cofactor biosynthesis; tetrahydrofolate biosynthesis; 7,8-dihydrofolate from 2-amino-4-hydroxy-6-hydroxymethyl-7,8-dihydropteridine diphosphate and 4-aminobenzoate: step 1/2.</text>
</comment>
<reference evidence="10 11" key="1">
    <citation type="submission" date="2022-04" db="EMBL/GenBank/DDBJ databases">
        <title>Hymenobacter sp. isolated from the air.</title>
        <authorList>
            <person name="Won M."/>
            <person name="Lee C.-M."/>
            <person name="Woen H.-Y."/>
            <person name="Kwon S.-W."/>
        </authorList>
    </citation>
    <scope>NUCLEOTIDE SEQUENCE [LARGE SCALE GENOMIC DNA]</scope>
    <source>
        <strain evidence="11">5413 J-13</strain>
    </source>
</reference>
<dbReference type="InterPro" id="IPR011005">
    <property type="entry name" value="Dihydropteroate_synth-like_sf"/>
</dbReference>
<dbReference type="Proteomes" id="UP000829925">
    <property type="component" value="Chromosome"/>
</dbReference>
<keyword evidence="6" id="KW-0479">Metal-binding</keyword>
<dbReference type="NCBIfam" id="TIGR01496">
    <property type="entry name" value="DHPS"/>
    <property type="match status" value="1"/>
</dbReference>
<dbReference type="PROSITE" id="PS50972">
    <property type="entry name" value="PTERIN_BINDING"/>
    <property type="match status" value="1"/>
</dbReference>
<dbReference type="Pfam" id="PF00809">
    <property type="entry name" value="Pterin_bind"/>
    <property type="match status" value="1"/>
</dbReference>
<evidence type="ECO:0000256" key="6">
    <source>
        <dbReference type="ARBA" id="ARBA00022723"/>
    </source>
</evidence>
<keyword evidence="5 10" id="KW-0808">Transferase</keyword>
<evidence type="ECO:0000313" key="11">
    <source>
        <dbReference type="Proteomes" id="UP000829925"/>
    </source>
</evidence>
<evidence type="ECO:0000256" key="8">
    <source>
        <dbReference type="ARBA" id="ARBA00022909"/>
    </source>
</evidence>
<protein>
    <recommendedName>
        <fullName evidence="4">dihydropteroate synthase</fullName>
        <ecNumber evidence="4">2.5.1.15</ecNumber>
    </recommendedName>
</protein>
<dbReference type="PANTHER" id="PTHR20941">
    <property type="entry name" value="FOLATE SYNTHESIS PROTEINS"/>
    <property type="match status" value="1"/>
</dbReference>
<evidence type="ECO:0000256" key="2">
    <source>
        <dbReference type="ARBA" id="ARBA00001946"/>
    </source>
</evidence>
<proteinExistence type="predicted"/>
<keyword evidence="7" id="KW-0460">Magnesium</keyword>
<dbReference type="GO" id="GO:0004156">
    <property type="term" value="F:dihydropteroate synthase activity"/>
    <property type="evidence" value="ECO:0007669"/>
    <property type="project" value="UniProtKB-EC"/>
</dbReference>
<feature type="domain" description="Pterin-binding" evidence="9">
    <location>
        <begin position="29"/>
        <end position="282"/>
    </location>
</feature>
<evidence type="ECO:0000313" key="10">
    <source>
        <dbReference type="EMBL" id="UOR04982.1"/>
    </source>
</evidence>
<evidence type="ECO:0000256" key="7">
    <source>
        <dbReference type="ARBA" id="ARBA00022842"/>
    </source>
</evidence>
<comment type="cofactor">
    <cofactor evidence="2">
        <name>Mg(2+)</name>
        <dbReference type="ChEBI" id="CHEBI:18420"/>
    </cofactor>
</comment>
<dbReference type="RefSeq" id="WP_245092891.1">
    <property type="nucleotide sequence ID" value="NZ_CP095053.1"/>
</dbReference>
<keyword evidence="11" id="KW-1185">Reference proteome</keyword>
<gene>
    <name evidence="10" type="primary">folP</name>
    <name evidence="10" type="ORF">MUN82_18845</name>
</gene>
<evidence type="ECO:0000256" key="1">
    <source>
        <dbReference type="ARBA" id="ARBA00000012"/>
    </source>
</evidence>